<name>A0A1B8ZR52_9FLAO</name>
<reference evidence="20 22" key="3">
    <citation type="submission" date="2018-12" db="EMBL/GenBank/DDBJ databases">
        <title>Draft Genome Sequence of Chryseobacterium arthrosphaerae strain ED882-96 Isolated from the Blood of a Patient with Liver Cirrhosis in Taiwan.</title>
        <authorList>
            <person name="Lin J.-N."/>
            <person name="Lai C.-H."/>
            <person name="Yang C.-H."/>
            <person name="Huang Y.-H."/>
        </authorList>
    </citation>
    <scope>NUCLEOTIDE SEQUENCE [LARGE SCALE GENOMIC DNA]</scope>
    <source>
        <strain evidence="20 22">ED882-96</strain>
    </source>
</reference>
<reference evidence="19" key="1">
    <citation type="submission" date="2016-07" db="EMBL/GenBank/DDBJ databases">
        <authorList>
            <person name="Jeong J.-J."/>
            <person name="Kim D.W."/>
            <person name="Sang M.K."/>
            <person name="Choi I.-G."/>
            <person name="Kim K.D."/>
        </authorList>
    </citation>
    <scope>NUCLEOTIDE SEQUENCE</scope>
    <source>
        <strain evidence="19">CC-VM-7</strain>
    </source>
</reference>
<dbReference type="GO" id="GO:0005886">
    <property type="term" value="C:plasma membrane"/>
    <property type="evidence" value="ECO:0007669"/>
    <property type="project" value="UniProtKB-SubCell"/>
</dbReference>
<dbReference type="CDD" id="cd18116">
    <property type="entry name" value="ATP-synt_F1_alpha_N"/>
    <property type="match status" value="1"/>
</dbReference>
<evidence type="ECO:0000259" key="15">
    <source>
        <dbReference type="Pfam" id="PF00006"/>
    </source>
</evidence>
<dbReference type="Pfam" id="PF02874">
    <property type="entry name" value="ATP-synt_ab_N"/>
    <property type="match status" value="1"/>
</dbReference>
<keyword evidence="12 14" id="KW-0066">ATP synthesis</keyword>
<dbReference type="InterPro" id="IPR004100">
    <property type="entry name" value="ATPase_F1/V1/A1_a/bsu_N"/>
</dbReference>
<reference evidence="18 23" key="4">
    <citation type="submission" date="2024-01" db="EMBL/GenBank/DDBJ databases">
        <title>Whole genome of Chryseobacterium arthrosphaerae NNCa 2741.</title>
        <authorList>
            <person name="Boriskina E.V."/>
            <person name="Gordinskaya N.A."/>
            <person name="Kropotov V.S."/>
            <person name="Alekseeva A.E."/>
            <person name="Makhova M.A."/>
            <person name="Kryazhev D.V."/>
            <person name="Shkurkina I.S."/>
        </authorList>
    </citation>
    <scope>NUCLEOTIDE SEQUENCE [LARGE SCALE GENOMIC DNA]</scope>
    <source>
        <strain evidence="18 23">NNCa 2741</strain>
    </source>
</reference>
<dbReference type="FunFam" id="2.40.30.20:FF:000001">
    <property type="entry name" value="ATP synthase subunit alpha"/>
    <property type="match status" value="1"/>
</dbReference>
<dbReference type="GO" id="GO:0045259">
    <property type="term" value="C:proton-transporting ATP synthase complex"/>
    <property type="evidence" value="ECO:0007669"/>
    <property type="project" value="UniProtKB-KW"/>
</dbReference>
<dbReference type="KEGG" id="carh:EGY05_10235"/>
<evidence type="ECO:0000256" key="1">
    <source>
        <dbReference type="ARBA" id="ARBA00003784"/>
    </source>
</evidence>
<evidence type="ECO:0000256" key="10">
    <source>
        <dbReference type="ARBA" id="ARBA00023136"/>
    </source>
</evidence>
<dbReference type="InterPro" id="IPR023366">
    <property type="entry name" value="ATP_synth_asu-like_sf"/>
</dbReference>
<dbReference type="GO" id="GO:0046933">
    <property type="term" value="F:proton-transporting ATP synthase activity, rotational mechanism"/>
    <property type="evidence" value="ECO:0007669"/>
    <property type="project" value="UniProtKB-UniRule"/>
</dbReference>
<evidence type="ECO:0000256" key="12">
    <source>
        <dbReference type="ARBA" id="ARBA00023310"/>
    </source>
</evidence>
<dbReference type="GeneID" id="99066913"/>
<evidence type="ECO:0000256" key="2">
    <source>
        <dbReference type="ARBA" id="ARBA00004170"/>
    </source>
</evidence>
<evidence type="ECO:0000259" key="16">
    <source>
        <dbReference type="Pfam" id="PF00306"/>
    </source>
</evidence>
<dbReference type="CDD" id="cd18113">
    <property type="entry name" value="ATP-synt_F1_alpha_C"/>
    <property type="match status" value="1"/>
</dbReference>
<keyword evidence="9 14" id="KW-0406">Ion transport</keyword>
<dbReference type="STRING" id="651561.BBI00_06815"/>
<dbReference type="EMBL" id="JAZGJU010000081">
    <property type="protein sequence ID" value="MEE6130218.1"/>
    <property type="molecule type" value="Genomic_DNA"/>
</dbReference>
<dbReference type="AlphaFoldDB" id="A0A1B8ZR52"/>
<feature type="binding site" evidence="14">
    <location>
        <begin position="171"/>
        <end position="178"/>
    </location>
    <ligand>
        <name>ATP</name>
        <dbReference type="ChEBI" id="CHEBI:30616"/>
    </ligand>
</feature>
<feature type="domain" description="ATP synthase alpha subunit C-terminal" evidence="16">
    <location>
        <begin position="396"/>
        <end position="519"/>
    </location>
</feature>
<dbReference type="Pfam" id="PF00306">
    <property type="entry name" value="ATP-synt_ab_C"/>
    <property type="match status" value="1"/>
</dbReference>
<protein>
    <recommendedName>
        <fullName evidence="14">ATP synthase subunit alpha</fullName>
        <ecNumber evidence="14">7.1.2.2</ecNumber>
    </recommendedName>
    <alternativeName>
        <fullName evidence="14">ATP synthase F1 sector subunit alpha</fullName>
    </alternativeName>
    <alternativeName>
        <fullName evidence="14">F-ATPase subunit alpha</fullName>
    </alternativeName>
</protein>
<gene>
    <name evidence="14 18" type="primary">atpA</name>
    <name evidence="19" type="ORF">BBI00_06815</name>
    <name evidence="20" type="ORF">EJ377_20325</name>
    <name evidence="18" type="ORF">V2E39_22660</name>
</gene>
<dbReference type="InterPro" id="IPR033732">
    <property type="entry name" value="ATP_synth_F1_a_nt-bd_dom"/>
</dbReference>
<evidence type="ECO:0000256" key="13">
    <source>
        <dbReference type="ARBA" id="ARBA00026013"/>
    </source>
</evidence>
<evidence type="ECO:0000256" key="8">
    <source>
        <dbReference type="ARBA" id="ARBA00022967"/>
    </source>
</evidence>
<dbReference type="PANTHER" id="PTHR48082">
    <property type="entry name" value="ATP SYNTHASE SUBUNIT ALPHA, MITOCHONDRIAL"/>
    <property type="match status" value="1"/>
</dbReference>
<dbReference type="Gene3D" id="1.20.150.20">
    <property type="entry name" value="ATP synthase alpha/beta chain, C-terminal domain"/>
    <property type="match status" value="1"/>
</dbReference>
<dbReference type="Proteomes" id="UP000093432">
    <property type="component" value="Unassembled WGS sequence"/>
</dbReference>
<dbReference type="CDD" id="cd01132">
    <property type="entry name" value="F1-ATPase_alpha_CD"/>
    <property type="match status" value="1"/>
</dbReference>
<dbReference type="NCBIfam" id="NF009884">
    <property type="entry name" value="PRK13343.1"/>
    <property type="match status" value="1"/>
</dbReference>
<dbReference type="InterPro" id="IPR000793">
    <property type="entry name" value="ATP_synth_asu_C"/>
</dbReference>
<evidence type="ECO:0000313" key="22">
    <source>
        <dbReference type="Proteomes" id="UP000276953"/>
    </source>
</evidence>
<evidence type="ECO:0000313" key="23">
    <source>
        <dbReference type="Proteomes" id="UP001350005"/>
    </source>
</evidence>
<keyword evidence="6 14" id="KW-0375">Hydrogen ion transport</keyword>
<dbReference type="PANTHER" id="PTHR48082:SF2">
    <property type="entry name" value="ATP SYNTHASE SUBUNIT ALPHA, MITOCHONDRIAL"/>
    <property type="match status" value="1"/>
</dbReference>
<dbReference type="Gene3D" id="2.40.30.20">
    <property type="match status" value="1"/>
</dbReference>
<dbReference type="PROSITE" id="PS00152">
    <property type="entry name" value="ATPASE_ALPHA_BETA"/>
    <property type="match status" value="1"/>
</dbReference>
<dbReference type="SUPFAM" id="SSF47917">
    <property type="entry name" value="C-terminal domain of alpha and beta subunits of F1 ATP synthase"/>
    <property type="match status" value="1"/>
</dbReference>
<dbReference type="EMBL" id="MAYG01000001">
    <property type="protein sequence ID" value="OCA74066.1"/>
    <property type="molecule type" value="Genomic_DNA"/>
</dbReference>
<dbReference type="InterPro" id="IPR005294">
    <property type="entry name" value="ATP_synth_F1_asu"/>
</dbReference>
<dbReference type="InterPro" id="IPR038376">
    <property type="entry name" value="ATP_synth_asu_C_sf"/>
</dbReference>
<dbReference type="RefSeq" id="WP_065398060.1">
    <property type="nucleotide sequence ID" value="NZ_CP033811.1"/>
</dbReference>
<feature type="site" description="Required for activity" evidence="14">
    <location>
        <position position="387"/>
    </location>
</feature>
<dbReference type="GO" id="GO:0005524">
    <property type="term" value="F:ATP binding"/>
    <property type="evidence" value="ECO:0007669"/>
    <property type="project" value="UniProtKB-UniRule"/>
</dbReference>
<accession>A0A1B8ZR52</accession>
<feature type="domain" description="ATPase F1/V1/A1 complex alpha/beta subunit N-terminal" evidence="17">
    <location>
        <begin position="26"/>
        <end position="93"/>
    </location>
</feature>
<dbReference type="Proteomes" id="UP000276953">
    <property type="component" value="Unassembled WGS sequence"/>
</dbReference>
<dbReference type="SUPFAM" id="SSF52540">
    <property type="entry name" value="P-loop containing nucleoside triphosphate hydrolases"/>
    <property type="match status" value="1"/>
</dbReference>
<dbReference type="NCBIfam" id="TIGR00962">
    <property type="entry name" value="atpA"/>
    <property type="match status" value="1"/>
</dbReference>
<dbReference type="InterPro" id="IPR036121">
    <property type="entry name" value="ATPase_F1/V1/A1_a/bsu_N_sf"/>
</dbReference>
<dbReference type="FunFam" id="3.40.50.300:FF:000002">
    <property type="entry name" value="ATP synthase subunit alpha"/>
    <property type="match status" value="1"/>
</dbReference>
<dbReference type="EC" id="7.1.2.2" evidence="14"/>
<evidence type="ECO:0000256" key="5">
    <source>
        <dbReference type="ARBA" id="ARBA00022741"/>
    </source>
</evidence>
<dbReference type="InterPro" id="IPR027417">
    <property type="entry name" value="P-loop_NTPase"/>
</dbReference>
<sequence length="525" mass="56620">MAEINPAEVSAILKQQLANFDTQSNVEEVGTVLTIGDGIARVYGLENVQYGELVKFSSDVEGIVLNLEEDNVGVALLGESKLVKEGDTVRRTNRISSIKVGEGMLGRVVDTLGNPIDGKGPITGDLYEMPLERKAPGVIYRQPVTEPLQSGIVAIDSMIPVGRGQRELIIGDRQTGKTTVAIDTIINQKEFFDAGKPVYCIYVAIGQKASTVAQIVKTLSDKGALAYTVIVAANASDPVPMQVYSAMAGAAIGEFFRDTGRPALIVYDDLSKQAVAYRELSLLLRRPPGREAYPGDVFYLHSRLLERAAKVIADDEIAKQMNDLPESLKPIVKGGGSLTALPIIETQAGDVSAYIPTNVISITDGQIFLESDLFNSGVRPAINVGISVSRVGGNAQIKSMKKVSGTLKLDQAQYKELEAFAKFGSDLDASTLAVISKGERNVELLKQPVNSPLPVDSQVAMIYAGTENLLRNVPLNKIKEFQHEYIEFLRSKHPDTMAAIKAGKIDNDITGVLKQAANDLASKYN</sequence>
<dbReference type="Gene3D" id="3.40.50.300">
    <property type="entry name" value="P-loop containing nucleotide triphosphate hydrolases"/>
    <property type="match status" value="1"/>
</dbReference>
<comment type="caution">
    <text evidence="19">The sequence shown here is derived from an EMBL/GenBank/DDBJ whole genome shotgun (WGS) entry which is preliminary data.</text>
</comment>
<keyword evidence="14" id="KW-1003">Cell membrane</keyword>
<dbReference type="SUPFAM" id="SSF50615">
    <property type="entry name" value="N-terminal domain of alpha and beta subunits of F1 ATP synthase"/>
    <property type="match status" value="1"/>
</dbReference>
<dbReference type="FunFam" id="1.20.150.20:FF:000001">
    <property type="entry name" value="ATP synthase subunit alpha"/>
    <property type="match status" value="1"/>
</dbReference>
<evidence type="ECO:0000256" key="14">
    <source>
        <dbReference type="HAMAP-Rule" id="MF_01346"/>
    </source>
</evidence>
<keyword evidence="10 14" id="KW-0472">Membrane</keyword>
<evidence type="ECO:0000313" key="21">
    <source>
        <dbReference type="Proteomes" id="UP000093432"/>
    </source>
</evidence>
<dbReference type="InterPro" id="IPR000194">
    <property type="entry name" value="ATPase_F1/V1/A1_a/bsu_nucl-bd"/>
</dbReference>
<dbReference type="GO" id="GO:0016787">
    <property type="term" value="F:hydrolase activity"/>
    <property type="evidence" value="ECO:0007669"/>
    <property type="project" value="UniProtKB-KW"/>
</dbReference>
<evidence type="ECO:0000259" key="17">
    <source>
        <dbReference type="Pfam" id="PF02874"/>
    </source>
</evidence>
<comment type="catalytic activity">
    <reaction evidence="14">
        <text>ATP + H2O + 4 H(+)(in) = ADP + phosphate + 5 H(+)(out)</text>
        <dbReference type="Rhea" id="RHEA:57720"/>
        <dbReference type="ChEBI" id="CHEBI:15377"/>
        <dbReference type="ChEBI" id="CHEBI:15378"/>
        <dbReference type="ChEBI" id="CHEBI:30616"/>
        <dbReference type="ChEBI" id="CHEBI:43474"/>
        <dbReference type="ChEBI" id="CHEBI:456216"/>
        <dbReference type="EC" id="7.1.2.2"/>
    </reaction>
</comment>
<reference evidence="21" key="2">
    <citation type="submission" date="2016-07" db="EMBL/GenBank/DDBJ databases">
        <authorList>
            <person name="Florea S."/>
            <person name="Webb J.S."/>
            <person name="Jaromczyk J."/>
            <person name="Schardl C.L."/>
        </authorList>
    </citation>
    <scope>NUCLEOTIDE SEQUENCE [LARGE SCALE GENOMIC DNA]</scope>
    <source>
        <strain evidence="21">CC-VM-7</strain>
    </source>
</reference>
<evidence type="ECO:0000256" key="4">
    <source>
        <dbReference type="ARBA" id="ARBA00022448"/>
    </source>
</evidence>
<evidence type="ECO:0000313" key="18">
    <source>
        <dbReference type="EMBL" id="MEE6130218.1"/>
    </source>
</evidence>
<evidence type="ECO:0000256" key="11">
    <source>
        <dbReference type="ARBA" id="ARBA00023196"/>
    </source>
</evidence>
<keyword evidence="7 14" id="KW-0067">ATP-binding</keyword>
<dbReference type="Pfam" id="PF00006">
    <property type="entry name" value="ATP-synt_ab"/>
    <property type="match status" value="1"/>
</dbReference>
<keyword evidence="8 14" id="KW-1278">Translocase</keyword>
<evidence type="ECO:0000256" key="7">
    <source>
        <dbReference type="ARBA" id="ARBA00022840"/>
    </source>
</evidence>
<evidence type="ECO:0000256" key="3">
    <source>
        <dbReference type="ARBA" id="ARBA00008936"/>
    </source>
</evidence>
<keyword evidence="5 14" id="KW-0547">Nucleotide-binding</keyword>
<dbReference type="OrthoDB" id="9803053at2"/>
<evidence type="ECO:0000256" key="9">
    <source>
        <dbReference type="ARBA" id="ARBA00023065"/>
    </source>
</evidence>
<keyword evidence="11 14" id="KW-0139">CF(1)</keyword>
<proteinExistence type="inferred from homology"/>
<dbReference type="EMBL" id="RYFC01000003">
    <property type="protein sequence ID" value="RTZ46519.1"/>
    <property type="molecule type" value="Genomic_DNA"/>
</dbReference>
<keyword evidence="23" id="KW-1185">Reference proteome</keyword>
<dbReference type="HAMAP" id="MF_01346">
    <property type="entry name" value="ATP_synth_alpha_bact"/>
    <property type="match status" value="1"/>
</dbReference>
<evidence type="ECO:0000313" key="20">
    <source>
        <dbReference type="EMBL" id="RTZ46519.1"/>
    </source>
</evidence>
<comment type="function">
    <text evidence="1 14">Produces ATP from ADP in the presence of a proton gradient across the membrane. The alpha chain is a regulatory subunit.</text>
</comment>
<evidence type="ECO:0000256" key="6">
    <source>
        <dbReference type="ARBA" id="ARBA00022781"/>
    </source>
</evidence>
<comment type="subunit">
    <text evidence="13">F-type ATPases have 2 components, CF(1) - the catalytic core - and CF(0) - the membrane proton channel. CF(1) has five subunits: alpha(3), beta(3), gamma(1), delta(1), epsilon(1). CF(0) has four main subunits: a(1), b(1), b'(1) and c(9-12).</text>
</comment>
<comment type="similarity">
    <text evidence="3 14">Belongs to the ATPase alpha/beta chains family.</text>
</comment>
<keyword evidence="4 14" id="KW-0813">Transport</keyword>
<comment type="subcellular location">
    <subcellularLocation>
        <location evidence="14">Cell membrane</location>
        <topology evidence="14">Peripheral membrane protein</topology>
    </subcellularLocation>
    <subcellularLocation>
        <location evidence="2">Membrane</location>
        <topology evidence="2">Peripheral membrane protein</topology>
    </subcellularLocation>
</comment>
<dbReference type="InterPro" id="IPR020003">
    <property type="entry name" value="ATPase_a/bsu_AS"/>
</dbReference>
<feature type="domain" description="ATPase F1/V1/A1 complex alpha/beta subunit nucleotide-binding" evidence="15">
    <location>
        <begin position="151"/>
        <end position="389"/>
    </location>
</feature>
<organism evidence="19 21">
    <name type="scientific">Chryseobacterium arthrosphaerae</name>
    <dbReference type="NCBI Taxonomy" id="651561"/>
    <lineage>
        <taxon>Bacteria</taxon>
        <taxon>Pseudomonadati</taxon>
        <taxon>Bacteroidota</taxon>
        <taxon>Flavobacteriia</taxon>
        <taxon>Flavobacteriales</taxon>
        <taxon>Weeksellaceae</taxon>
        <taxon>Chryseobacterium group</taxon>
        <taxon>Chryseobacterium</taxon>
    </lineage>
</organism>
<keyword evidence="20" id="KW-0378">Hydrolase</keyword>
<dbReference type="PIRSF" id="PIRSF039088">
    <property type="entry name" value="F_ATPase_subunit_alpha"/>
    <property type="match status" value="1"/>
</dbReference>
<evidence type="ECO:0000313" key="19">
    <source>
        <dbReference type="EMBL" id="OCA74066.1"/>
    </source>
</evidence>
<dbReference type="Proteomes" id="UP001350005">
    <property type="component" value="Unassembled WGS sequence"/>
</dbReference>
<dbReference type="GO" id="GO:0043531">
    <property type="term" value="F:ADP binding"/>
    <property type="evidence" value="ECO:0007669"/>
    <property type="project" value="TreeGrafter"/>
</dbReference>